<dbReference type="Gene3D" id="2.30.240.10">
    <property type="entry name" value="At5g01610-like"/>
    <property type="match status" value="1"/>
</dbReference>
<dbReference type="PANTHER" id="PTHR31676:SF156">
    <property type="entry name" value="F22D16.19 PROTEIN"/>
    <property type="match status" value="1"/>
</dbReference>
<name>A0AAD2DRR2_9LAMI</name>
<dbReference type="PANTHER" id="PTHR31676">
    <property type="entry name" value="T31J12.3 PROTEIN-RELATED"/>
    <property type="match status" value="1"/>
</dbReference>
<dbReference type="AlphaFoldDB" id="A0AAD2DRR2"/>
<feature type="signal peptide" evidence="1">
    <location>
        <begin position="1"/>
        <end position="23"/>
    </location>
</feature>
<dbReference type="Proteomes" id="UP000834106">
    <property type="component" value="Chromosome 5"/>
</dbReference>
<gene>
    <name evidence="2" type="ORF">FPE_LOCUS8900</name>
</gene>
<reference evidence="2" key="1">
    <citation type="submission" date="2023-05" db="EMBL/GenBank/DDBJ databases">
        <authorList>
            <person name="Huff M."/>
        </authorList>
    </citation>
    <scope>NUCLEOTIDE SEQUENCE</scope>
</reference>
<evidence type="ECO:0000256" key="1">
    <source>
        <dbReference type="SAM" id="SignalP"/>
    </source>
</evidence>
<dbReference type="InterPro" id="IPR036758">
    <property type="entry name" value="At5g01610-like"/>
</dbReference>
<organism evidence="2 3">
    <name type="scientific">Fraxinus pennsylvanica</name>
    <dbReference type="NCBI Taxonomy" id="56036"/>
    <lineage>
        <taxon>Eukaryota</taxon>
        <taxon>Viridiplantae</taxon>
        <taxon>Streptophyta</taxon>
        <taxon>Embryophyta</taxon>
        <taxon>Tracheophyta</taxon>
        <taxon>Spermatophyta</taxon>
        <taxon>Magnoliopsida</taxon>
        <taxon>eudicotyledons</taxon>
        <taxon>Gunneridae</taxon>
        <taxon>Pentapetalae</taxon>
        <taxon>asterids</taxon>
        <taxon>lamiids</taxon>
        <taxon>Lamiales</taxon>
        <taxon>Oleaceae</taxon>
        <taxon>Oleeae</taxon>
        <taxon>Fraxinus</taxon>
    </lineage>
</organism>
<accession>A0AAD2DRR2</accession>
<protein>
    <submittedName>
        <fullName evidence="2">Uncharacterized protein</fullName>
    </submittedName>
</protein>
<proteinExistence type="predicted"/>
<keyword evidence="3" id="KW-1185">Reference proteome</keyword>
<sequence>MSTTQRICIFISLFLATAPPLIATADDGGNTPLTAYDVLQAYDFPVGILPVGVTHYEINRANGKFSAYFNSSCSFSIEGSYQLRYKSKISGYISKDKLTSLSGVSVKVLFLWLNIDEVKRNGDKLEFSVGILSAEFGINNFYESPQCGCGFNCKSIEENRQRGGYSSIPFISSI</sequence>
<evidence type="ECO:0000313" key="3">
    <source>
        <dbReference type="Proteomes" id="UP000834106"/>
    </source>
</evidence>
<dbReference type="EMBL" id="OU503040">
    <property type="protein sequence ID" value="CAI9761470.1"/>
    <property type="molecule type" value="Genomic_DNA"/>
</dbReference>
<keyword evidence="1" id="KW-0732">Signal</keyword>
<dbReference type="InterPro" id="IPR007493">
    <property type="entry name" value="DUF538"/>
</dbReference>
<evidence type="ECO:0000313" key="2">
    <source>
        <dbReference type="EMBL" id="CAI9761470.1"/>
    </source>
</evidence>
<feature type="chain" id="PRO_5042028327" evidence="1">
    <location>
        <begin position="24"/>
        <end position="174"/>
    </location>
</feature>
<dbReference type="Pfam" id="PF04398">
    <property type="entry name" value="DUF538"/>
    <property type="match status" value="1"/>
</dbReference>
<dbReference type="SUPFAM" id="SSF141562">
    <property type="entry name" value="At5g01610-like"/>
    <property type="match status" value="1"/>
</dbReference>